<feature type="region of interest" description="Disordered" evidence="7">
    <location>
        <begin position="1074"/>
        <end position="1093"/>
    </location>
</feature>
<dbReference type="PROSITE" id="PS00136">
    <property type="entry name" value="SUBTILASE_ASP"/>
    <property type="match status" value="1"/>
</dbReference>
<keyword evidence="14" id="KW-1185">Reference proteome</keyword>
<comment type="similarity">
    <text evidence="1 6">Belongs to the peptidase S8 family.</text>
</comment>
<dbReference type="InterPro" id="IPR034216">
    <property type="entry name" value="C5a_Peptidase"/>
</dbReference>
<dbReference type="Pfam" id="PF22143">
    <property type="entry name" value="ScpA_C"/>
    <property type="match status" value="1"/>
</dbReference>
<feature type="domain" description="C5a peptidase third Fn3" evidence="12">
    <location>
        <begin position="915"/>
        <end position="1006"/>
    </location>
</feature>
<proteinExistence type="inferred from homology"/>
<dbReference type="Pfam" id="PF00082">
    <property type="entry name" value="Peptidase_S8"/>
    <property type="match status" value="1"/>
</dbReference>
<dbReference type="InterPro" id="IPR046450">
    <property type="entry name" value="PA_dom_sf"/>
</dbReference>
<keyword evidence="8" id="KW-0812">Transmembrane</keyword>
<feature type="domain" description="Peptidase S8/S53" evidence="10">
    <location>
        <begin position="105"/>
        <end position="548"/>
    </location>
</feature>
<dbReference type="InterPro" id="IPR010435">
    <property type="entry name" value="C5a/SBT2-like_Fn3"/>
</dbReference>
<dbReference type="Pfam" id="PF06280">
    <property type="entry name" value="fn3_5"/>
    <property type="match status" value="1"/>
</dbReference>
<dbReference type="PANTHER" id="PTHR43399:SF4">
    <property type="entry name" value="CELL WALL-ASSOCIATED PROTEASE"/>
    <property type="match status" value="1"/>
</dbReference>
<keyword evidence="4 6" id="KW-0378">Hydrolase</keyword>
<evidence type="ECO:0000313" key="14">
    <source>
        <dbReference type="Proteomes" id="UP000025245"/>
    </source>
</evidence>
<evidence type="ECO:0000256" key="8">
    <source>
        <dbReference type="SAM" id="Phobius"/>
    </source>
</evidence>
<dbReference type="InterPro" id="IPR036852">
    <property type="entry name" value="Peptidase_S8/S53_dom_sf"/>
</dbReference>
<keyword evidence="5 6" id="KW-0720">Serine protease</keyword>
<keyword evidence="8" id="KW-0472">Membrane</keyword>
<dbReference type="InterPro" id="IPR000209">
    <property type="entry name" value="Peptidase_S8/S53_dom"/>
</dbReference>
<evidence type="ECO:0000256" key="3">
    <source>
        <dbReference type="ARBA" id="ARBA00022729"/>
    </source>
</evidence>
<feature type="chain" id="PRO_5046419157" evidence="9">
    <location>
        <begin position="33"/>
        <end position="1122"/>
    </location>
</feature>
<dbReference type="PROSITE" id="PS51892">
    <property type="entry name" value="SUBTILASE"/>
    <property type="match status" value="1"/>
</dbReference>
<dbReference type="InterPro" id="IPR051048">
    <property type="entry name" value="Peptidase_S8/S53_subtilisin"/>
</dbReference>
<evidence type="ECO:0000256" key="5">
    <source>
        <dbReference type="ARBA" id="ARBA00022825"/>
    </source>
</evidence>
<dbReference type="PRINTS" id="PR00723">
    <property type="entry name" value="SUBTILISIN"/>
</dbReference>
<dbReference type="InterPro" id="IPR023827">
    <property type="entry name" value="Peptidase_S8_Asp-AS"/>
</dbReference>
<feature type="signal peptide" evidence="9">
    <location>
        <begin position="1"/>
        <end position="32"/>
    </location>
</feature>
<dbReference type="RefSeq" id="WP_121796623.1">
    <property type="nucleotide sequence ID" value="NZ_CP117058.1"/>
</dbReference>
<feature type="transmembrane region" description="Helical" evidence="8">
    <location>
        <begin position="1099"/>
        <end position="1117"/>
    </location>
</feature>
<reference evidence="13 14" key="1">
    <citation type="journal article" date="2014" name="Genome Announc.">
        <title>Complete Genome Sequence of a Virulent Strain, Streptococcus iniae ISET0901, Isolated from Diseased Tilapia.</title>
        <authorList>
            <person name="Pridgeon J.W."/>
            <person name="Zhang D."/>
            <person name="Zhang L."/>
        </authorList>
    </citation>
    <scope>NUCLEOTIDE SEQUENCE [LARGE SCALE GENOMIC DNA]</scope>
    <source>
        <strain evidence="13 14">ISET0901</strain>
    </source>
</reference>
<feature type="active site" description="Charge relay system" evidence="6">
    <location>
        <position position="501"/>
    </location>
</feature>
<gene>
    <name evidence="13" type="ORF">DQ08_04525</name>
</gene>
<dbReference type="Gene3D" id="3.40.50.200">
    <property type="entry name" value="Peptidase S8/S53 domain"/>
    <property type="match status" value="1"/>
</dbReference>
<evidence type="ECO:0000259" key="10">
    <source>
        <dbReference type="Pfam" id="PF00082"/>
    </source>
</evidence>
<feature type="domain" description="C5a peptidase/Subtilisin-like protease SBT2-like Fn3-like" evidence="11">
    <location>
        <begin position="585"/>
        <end position="695"/>
    </location>
</feature>
<name>A0ABN4D7U8_STRIN</name>
<dbReference type="InterPro" id="IPR015500">
    <property type="entry name" value="Peptidase_S8_subtilisin-rel"/>
</dbReference>
<dbReference type="Proteomes" id="UP000025245">
    <property type="component" value="Chromosome"/>
</dbReference>
<dbReference type="Gene3D" id="2.60.40.4070">
    <property type="match status" value="1"/>
</dbReference>
<evidence type="ECO:0000259" key="12">
    <source>
        <dbReference type="Pfam" id="PF22143"/>
    </source>
</evidence>
<feature type="active site" description="Charge relay system" evidence="6">
    <location>
        <position position="181"/>
    </location>
</feature>
<organism evidence="13 14">
    <name type="scientific">Streptococcus iniae</name>
    <name type="common">Streptococcus shiloi</name>
    <dbReference type="NCBI Taxonomy" id="1346"/>
    <lineage>
        <taxon>Bacteria</taxon>
        <taxon>Bacillati</taxon>
        <taxon>Bacillota</taxon>
        <taxon>Bacilli</taxon>
        <taxon>Lactobacillales</taxon>
        <taxon>Streptococcaceae</taxon>
        <taxon>Streptococcus</taxon>
    </lineage>
</organism>
<dbReference type="Gene3D" id="3.50.30.30">
    <property type="match status" value="1"/>
</dbReference>
<evidence type="ECO:0000256" key="1">
    <source>
        <dbReference type="ARBA" id="ARBA00011073"/>
    </source>
</evidence>
<evidence type="ECO:0000256" key="2">
    <source>
        <dbReference type="ARBA" id="ARBA00022670"/>
    </source>
</evidence>
<keyword evidence="3 9" id="KW-0732">Signal</keyword>
<keyword evidence="8" id="KW-1133">Transmembrane helix</keyword>
<dbReference type="InterPro" id="IPR022398">
    <property type="entry name" value="Peptidase_S8_His-AS"/>
</dbReference>
<dbReference type="InterPro" id="IPR053869">
    <property type="entry name" value="ScpA_Fn3_3rd"/>
</dbReference>
<dbReference type="Gene3D" id="2.60.40.10">
    <property type="entry name" value="Immunoglobulins"/>
    <property type="match status" value="1"/>
</dbReference>
<dbReference type="SUPFAM" id="SSF52025">
    <property type="entry name" value="PA domain"/>
    <property type="match status" value="1"/>
</dbReference>
<dbReference type="EMBL" id="CP007586">
    <property type="protein sequence ID" value="AHY15733.1"/>
    <property type="molecule type" value="Genomic_DNA"/>
</dbReference>
<dbReference type="SUPFAM" id="SSF52743">
    <property type="entry name" value="Subtilisin-like"/>
    <property type="match status" value="1"/>
</dbReference>
<feature type="active site" description="Charge relay system" evidence="6">
    <location>
        <position position="114"/>
    </location>
</feature>
<dbReference type="CDD" id="cd07475">
    <property type="entry name" value="Peptidases_S8_C5a_Peptidase"/>
    <property type="match status" value="1"/>
</dbReference>
<dbReference type="PANTHER" id="PTHR43399">
    <property type="entry name" value="SUBTILISIN-RELATED"/>
    <property type="match status" value="1"/>
</dbReference>
<accession>A0ABN4D7U8</accession>
<evidence type="ECO:0000313" key="13">
    <source>
        <dbReference type="EMBL" id="AHY15733.1"/>
    </source>
</evidence>
<evidence type="ECO:0000259" key="11">
    <source>
        <dbReference type="Pfam" id="PF06280"/>
    </source>
</evidence>
<dbReference type="Gene3D" id="2.60.40.1710">
    <property type="entry name" value="Subtilisin-like superfamily"/>
    <property type="match status" value="1"/>
</dbReference>
<keyword evidence="2 6" id="KW-0645">Protease</keyword>
<dbReference type="InterPro" id="IPR013783">
    <property type="entry name" value="Ig-like_fold"/>
</dbReference>
<protein>
    <submittedName>
        <fullName evidence="13">Peptidase S8</fullName>
    </submittedName>
</protein>
<evidence type="ECO:0000256" key="9">
    <source>
        <dbReference type="SAM" id="SignalP"/>
    </source>
</evidence>
<evidence type="ECO:0000256" key="6">
    <source>
        <dbReference type="PROSITE-ProRule" id="PRU01240"/>
    </source>
</evidence>
<sequence>MKSKVHSKKLIMLQLSLAATSVLLTHVTSVSAAETTAETAISTHVETVGLDLIDDLADVSETVVSAQPSSGEASVEPVSGEEQKPLIDYVDPSNVKDIWEKVGRGKGSLIAVIDAGIEQTHDMLNLADSSDLKYSSKEDLEAKKKEHGIERGKWVNHKLVFYHDYNEGVDSPKSGDEDLYHGTHVAGIAAGSMVNNKKNELLMEGIAPDAQLMFMRVGKTSLIPEKENLYALAIEDAVALGATAINMSFGSVGKASDELKESVHRALNAAREKGVALIVAAGNDFAMGGYPVKPLAKNPDFGVIGTPATTDDVLTIAAYVAPEDISEVFTVASHNDSKELAVTVASAFPKGRQLDFIEIGKGLEDDYLDKDVKGKIVIVDYEAVITSKATAELAQSKGVAGVLVHHRDYKRPLLPLNYHGDLPMGFISLEDFDYLKSLDKATLTFNHKKKLVSVPGGRQMANFSSWGLSADGHMKPDLSAPGYELYSPSLKNTYEPMSGTSSASPHAMGIVSLVQEHVKKKYPQYSPQEQLLLVKNILMSTADPIISPVDNTYYSPRLQGAGAIDAKKAIATDVYLTGSNGLSKINLGDISNTFDLKVRLHNMGNQTKQFKYYATVLADKAENGKMTLRPQKLYTTEQEEVILAPNEEKEVSLTIDISNFDASLIAQMINGYFVDGFVHFDSNDGIKNVLSIPFLGFKGTFADLEALDSPIYNSLDGTFYYTPEEGQDKEDFEVDSIQQIKNNHFTGLVTTFTPWSLVEGKKIEGFDIESASEIPLDDFLGSYVKDGDPTIRRFHFKDGKAYLAISPNGDNNMDSLAFKGIFLRNVKDIKAQVFASDHLDSPIWESQATPFAQKHVNTDELKEGVLENTKWDGKDSSGNIVKEGEYVYRITYTPIAKGAKEQSVEFTVLVDLTLPEIPENILFDSNERTLDIPKLSNSKSNDVYRDRLYYRYGDESVSFTFFDRDENGQFKLPEEIEDELSGEMISIDITKLDQFFYVLEDRAGNYNVLSLEALLKMNQMSDGILEDHQEQALPESDNPLELDKKTPLLSAVSQEVAKEAKVAIKTLQAARPSATLTKASQEKDSNLPVTNDSQKSHKLLGSVFLISALVLGLVSYFKRKSH</sequence>
<evidence type="ECO:0000256" key="7">
    <source>
        <dbReference type="SAM" id="MobiDB-lite"/>
    </source>
</evidence>
<dbReference type="PROSITE" id="PS00137">
    <property type="entry name" value="SUBTILASE_HIS"/>
    <property type="match status" value="1"/>
</dbReference>
<evidence type="ECO:0000256" key="4">
    <source>
        <dbReference type="ARBA" id="ARBA00022801"/>
    </source>
</evidence>